<dbReference type="CDD" id="cd02440">
    <property type="entry name" value="AdoMet_MTases"/>
    <property type="match status" value="1"/>
</dbReference>
<name>A0A940Y711_9BURK</name>
<dbReference type="InterPro" id="IPR013216">
    <property type="entry name" value="Methyltransf_11"/>
</dbReference>
<dbReference type="Proteomes" id="UP000676246">
    <property type="component" value="Unassembled WGS sequence"/>
</dbReference>
<proteinExistence type="predicted"/>
<dbReference type="EMBL" id="JAGQDD010000008">
    <property type="protein sequence ID" value="MBQ0931299.1"/>
    <property type="molecule type" value="Genomic_DNA"/>
</dbReference>
<protein>
    <submittedName>
        <fullName evidence="2">Class I SAM-dependent methyltransferase</fullName>
    </submittedName>
</protein>
<dbReference type="Gene3D" id="3.40.50.150">
    <property type="entry name" value="Vaccinia Virus protein VP39"/>
    <property type="match status" value="1"/>
</dbReference>
<keyword evidence="2" id="KW-0808">Transferase</keyword>
<dbReference type="GO" id="GO:0008757">
    <property type="term" value="F:S-adenosylmethionine-dependent methyltransferase activity"/>
    <property type="evidence" value="ECO:0007669"/>
    <property type="project" value="InterPro"/>
</dbReference>
<keyword evidence="2" id="KW-0489">Methyltransferase</keyword>
<evidence type="ECO:0000259" key="1">
    <source>
        <dbReference type="Pfam" id="PF08241"/>
    </source>
</evidence>
<comment type="caution">
    <text evidence="2">The sequence shown here is derived from an EMBL/GenBank/DDBJ whole genome shotgun (WGS) entry which is preliminary data.</text>
</comment>
<dbReference type="Pfam" id="PF08241">
    <property type="entry name" value="Methyltransf_11"/>
    <property type="match status" value="1"/>
</dbReference>
<dbReference type="InterPro" id="IPR029063">
    <property type="entry name" value="SAM-dependent_MTases_sf"/>
</dbReference>
<organism evidence="2 3">
    <name type="scientific">Ideonella alba</name>
    <dbReference type="NCBI Taxonomy" id="2824118"/>
    <lineage>
        <taxon>Bacteria</taxon>
        <taxon>Pseudomonadati</taxon>
        <taxon>Pseudomonadota</taxon>
        <taxon>Betaproteobacteria</taxon>
        <taxon>Burkholderiales</taxon>
        <taxon>Sphaerotilaceae</taxon>
        <taxon>Ideonella</taxon>
    </lineage>
</organism>
<reference evidence="2 3" key="1">
    <citation type="submission" date="2021-04" db="EMBL/GenBank/DDBJ databases">
        <title>The genome sequence of Ideonella sp. 3Y2.</title>
        <authorList>
            <person name="Liu Y."/>
        </authorList>
    </citation>
    <scope>NUCLEOTIDE SEQUENCE [LARGE SCALE GENOMIC DNA]</scope>
    <source>
        <strain evidence="2 3">3Y2</strain>
    </source>
</reference>
<evidence type="ECO:0000313" key="2">
    <source>
        <dbReference type="EMBL" id="MBQ0931299.1"/>
    </source>
</evidence>
<accession>A0A940Y711</accession>
<gene>
    <name evidence="2" type="ORF">KAK03_12460</name>
</gene>
<dbReference type="SUPFAM" id="SSF53335">
    <property type="entry name" value="S-adenosyl-L-methionine-dependent methyltransferases"/>
    <property type="match status" value="1"/>
</dbReference>
<sequence>MAGEHAIIDLGGWLDTPAGRCMLAWEQTLLDEAVADSFGFHALQLGLPEMDGLRNNRMPHRWLACEHDEAVAPMALDPVPDGLASVLPTGGATLRCQPEALPFPDESLDLVLLPHTLELVDDPHLALAEAARVLRPEGRLIVSGFNPASLWMLRQRMGHLARNASLGSGPLFLPDTGEAIGYWRLRDWMRLVHLEPERGRFGCYRMPCRSQAWLQRWRWMEGVGERWWPVLGAVYLLQAVKRVRGMRLVGLSPRRRLRLAAGPAVAANRHWRGGASAHETIAPHD</sequence>
<keyword evidence="3" id="KW-1185">Reference proteome</keyword>
<dbReference type="GO" id="GO:0032259">
    <property type="term" value="P:methylation"/>
    <property type="evidence" value="ECO:0007669"/>
    <property type="project" value="UniProtKB-KW"/>
</dbReference>
<evidence type="ECO:0000313" key="3">
    <source>
        <dbReference type="Proteomes" id="UP000676246"/>
    </source>
</evidence>
<dbReference type="AlphaFoldDB" id="A0A940Y711"/>
<feature type="domain" description="Methyltransferase type 11" evidence="1">
    <location>
        <begin position="94"/>
        <end position="142"/>
    </location>
</feature>